<keyword evidence="3" id="KW-1185">Reference proteome</keyword>
<protein>
    <submittedName>
        <fullName evidence="2">Uncharacterized protein</fullName>
    </submittedName>
</protein>
<reference evidence="2 3" key="1">
    <citation type="journal article" date="2019" name="Sci. Rep.">
        <title>A high-quality genome of Eragrostis curvula grass provides insights into Poaceae evolution and supports new strategies to enhance forage quality.</title>
        <authorList>
            <person name="Carballo J."/>
            <person name="Santos B.A.C.M."/>
            <person name="Zappacosta D."/>
            <person name="Garbus I."/>
            <person name="Selva J.P."/>
            <person name="Gallo C.A."/>
            <person name="Diaz A."/>
            <person name="Albertini E."/>
            <person name="Caccamo M."/>
            <person name="Echenique V."/>
        </authorList>
    </citation>
    <scope>NUCLEOTIDE SEQUENCE [LARGE SCALE GENOMIC DNA]</scope>
    <source>
        <strain evidence="3">cv. Victoria</strain>
        <tissue evidence="2">Leaf</tissue>
    </source>
</reference>
<feature type="compositionally biased region" description="Acidic residues" evidence="1">
    <location>
        <begin position="107"/>
        <end position="140"/>
    </location>
</feature>
<comment type="caution">
    <text evidence="2">The sequence shown here is derived from an EMBL/GenBank/DDBJ whole genome shotgun (WGS) entry which is preliminary data.</text>
</comment>
<dbReference type="AlphaFoldDB" id="A0A5J9U0Q0"/>
<accession>A0A5J9U0Q0</accession>
<feature type="non-terminal residue" evidence="2">
    <location>
        <position position="1"/>
    </location>
</feature>
<dbReference type="Gramene" id="TVU16551">
    <property type="protein sequence ID" value="TVU16551"/>
    <property type="gene ID" value="EJB05_40122"/>
</dbReference>
<name>A0A5J9U0Q0_9POAL</name>
<gene>
    <name evidence="2" type="ORF">EJB05_40122</name>
</gene>
<evidence type="ECO:0000256" key="1">
    <source>
        <dbReference type="SAM" id="MobiDB-lite"/>
    </source>
</evidence>
<dbReference type="Proteomes" id="UP000324897">
    <property type="component" value="Unassembled WGS sequence"/>
</dbReference>
<proteinExistence type="predicted"/>
<sequence>RNMDKGRNEQERWGKRIPAVKRKMQATANDQRNSCHSWKLRTASWGNWGTYWSEPEDHQVKSTRSSPCATGHLRNLEQTLNSCRENVSELRSLLVEIKTTASVGEDAAAEEEDAEGKEEDNADTDAAGDNDPAAEEDDAAVDAAEFMWW</sequence>
<organism evidence="2 3">
    <name type="scientific">Eragrostis curvula</name>
    <name type="common">weeping love grass</name>
    <dbReference type="NCBI Taxonomy" id="38414"/>
    <lineage>
        <taxon>Eukaryota</taxon>
        <taxon>Viridiplantae</taxon>
        <taxon>Streptophyta</taxon>
        <taxon>Embryophyta</taxon>
        <taxon>Tracheophyta</taxon>
        <taxon>Spermatophyta</taxon>
        <taxon>Magnoliopsida</taxon>
        <taxon>Liliopsida</taxon>
        <taxon>Poales</taxon>
        <taxon>Poaceae</taxon>
        <taxon>PACMAD clade</taxon>
        <taxon>Chloridoideae</taxon>
        <taxon>Eragrostideae</taxon>
        <taxon>Eragrostidinae</taxon>
        <taxon>Eragrostis</taxon>
    </lineage>
</organism>
<dbReference type="EMBL" id="RWGY01000031">
    <property type="protein sequence ID" value="TVU16551.1"/>
    <property type="molecule type" value="Genomic_DNA"/>
</dbReference>
<evidence type="ECO:0000313" key="2">
    <source>
        <dbReference type="EMBL" id="TVU16551.1"/>
    </source>
</evidence>
<evidence type="ECO:0000313" key="3">
    <source>
        <dbReference type="Proteomes" id="UP000324897"/>
    </source>
</evidence>
<feature type="region of interest" description="Disordered" evidence="1">
    <location>
        <begin position="100"/>
        <end position="149"/>
    </location>
</feature>